<dbReference type="RefSeq" id="WP_381827424.1">
    <property type="nucleotide sequence ID" value="NZ_JBHYTS010000008.1"/>
</dbReference>
<dbReference type="EMBL" id="JBHYTS010000008">
    <property type="protein sequence ID" value="MFE1750394.1"/>
    <property type="molecule type" value="Genomic_DNA"/>
</dbReference>
<evidence type="ECO:0000313" key="2">
    <source>
        <dbReference type="Proteomes" id="UP001599756"/>
    </source>
</evidence>
<comment type="caution">
    <text evidence="1">The sequence shown here is derived from an EMBL/GenBank/DDBJ whole genome shotgun (WGS) entry which is preliminary data.</text>
</comment>
<sequence>MTARLLRELEDKLIALAQMMAEHMARPFPPGMRGLDNDGQDMVLLDADAYGYASGVLKGSLDGRRRAGLTALPAVFEAVLPAVHDTYAAEYFTHVREMAVLAVEIETLRDRQRGGAATIQSTARQL</sequence>
<dbReference type="Proteomes" id="UP001599756">
    <property type="component" value="Unassembled WGS sequence"/>
</dbReference>
<gene>
    <name evidence="1" type="ORF">ACFW88_07610</name>
</gene>
<keyword evidence="2" id="KW-1185">Reference proteome</keyword>
<accession>A0ABW6H1B5</accession>
<proteinExistence type="predicted"/>
<reference evidence="1 2" key="1">
    <citation type="submission" date="2024-09" db="EMBL/GenBank/DDBJ databases">
        <title>The Natural Products Discovery Center: Release of the First 8490 Sequenced Strains for Exploring Actinobacteria Biosynthetic Diversity.</title>
        <authorList>
            <person name="Kalkreuter E."/>
            <person name="Kautsar S.A."/>
            <person name="Yang D."/>
            <person name="Bader C.D."/>
            <person name="Teijaro C.N."/>
            <person name="Fluegel L."/>
            <person name="Davis C.M."/>
            <person name="Simpson J.R."/>
            <person name="Lauterbach L."/>
            <person name="Steele A.D."/>
            <person name="Gui C."/>
            <person name="Meng S."/>
            <person name="Li G."/>
            <person name="Viehrig K."/>
            <person name="Ye F."/>
            <person name="Su P."/>
            <person name="Kiefer A.F."/>
            <person name="Nichols A."/>
            <person name="Cepeda A.J."/>
            <person name="Yan W."/>
            <person name="Fan B."/>
            <person name="Jiang Y."/>
            <person name="Adhikari A."/>
            <person name="Zheng C.-J."/>
            <person name="Schuster L."/>
            <person name="Cowan T.M."/>
            <person name="Smanski M.J."/>
            <person name="Chevrette M.G."/>
            <person name="De Carvalho L.P.S."/>
            <person name="Shen B."/>
        </authorList>
    </citation>
    <scope>NUCLEOTIDE SEQUENCE [LARGE SCALE GENOMIC DNA]</scope>
    <source>
        <strain evidence="1 2">NPDC059500</strain>
    </source>
</reference>
<organism evidence="1 2">
    <name type="scientific">Streptomyces anandii</name>
    <dbReference type="NCBI Taxonomy" id="285454"/>
    <lineage>
        <taxon>Bacteria</taxon>
        <taxon>Bacillati</taxon>
        <taxon>Actinomycetota</taxon>
        <taxon>Actinomycetes</taxon>
        <taxon>Kitasatosporales</taxon>
        <taxon>Streptomycetaceae</taxon>
        <taxon>Streptomyces</taxon>
    </lineage>
</organism>
<name>A0ABW6H1B5_9ACTN</name>
<evidence type="ECO:0000313" key="1">
    <source>
        <dbReference type="EMBL" id="MFE1750394.1"/>
    </source>
</evidence>
<protein>
    <submittedName>
        <fullName evidence="1">Uncharacterized protein</fullName>
    </submittedName>
</protein>